<evidence type="ECO:0000256" key="11">
    <source>
        <dbReference type="ARBA" id="ARBA00023098"/>
    </source>
</evidence>
<evidence type="ECO:0000256" key="16">
    <source>
        <dbReference type="PIRSR" id="PIRSR600829-2"/>
    </source>
</evidence>
<evidence type="ECO:0000313" key="20">
    <source>
        <dbReference type="EMBL" id="MDI6448941.1"/>
    </source>
</evidence>
<dbReference type="Gene3D" id="1.10.287.3610">
    <property type="match status" value="1"/>
</dbReference>
<dbReference type="GO" id="GO:0016301">
    <property type="term" value="F:kinase activity"/>
    <property type="evidence" value="ECO:0007669"/>
    <property type="project" value="UniProtKB-KW"/>
</dbReference>
<organism evidence="20 21">
    <name type="scientific">Anaerobaca lacustris</name>
    <dbReference type="NCBI Taxonomy" id="3044600"/>
    <lineage>
        <taxon>Bacteria</taxon>
        <taxon>Pseudomonadati</taxon>
        <taxon>Planctomycetota</taxon>
        <taxon>Phycisphaerae</taxon>
        <taxon>Sedimentisphaerales</taxon>
        <taxon>Anaerobacaceae</taxon>
        <taxon>Anaerobaca</taxon>
    </lineage>
</organism>
<keyword evidence="7 17" id="KW-0547">Nucleotide-binding</keyword>
<feature type="binding site" evidence="17">
    <location>
        <begin position="103"/>
        <end position="104"/>
    </location>
    <ligand>
        <name>ATP</name>
        <dbReference type="ChEBI" id="CHEBI:30616"/>
    </ligand>
</feature>
<dbReference type="InterPro" id="IPR033717">
    <property type="entry name" value="UDPK"/>
</dbReference>
<evidence type="ECO:0000256" key="7">
    <source>
        <dbReference type="ARBA" id="ARBA00022741"/>
    </source>
</evidence>
<dbReference type="PANTHER" id="PTHR34299">
    <property type="entry name" value="DIACYLGLYCEROL KINASE"/>
    <property type="match status" value="1"/>
</dbReference>
<evidence type="ECO:0000256" key="8">
    <source>
        <dbReference type="ARBA" id="ARBA00022777"/>
    </source>
</evidence>
<dbReference type="Proteomes" id="UP001431776">
    <property type="component" value="Unassembled WGS sequence"/>
</dbReference>
<keyword evidence="18" id="KW-0460">Magnesium</keyword>
<evidence type="ECO:0000256" key="3">
    <source>
        <dbReference type="ARBA" id="ARBA00022475"/>
    </source>
</evidence>
<keyword evidence="21" id="KW-1185">Reference proteome</keyword>
<evidence type="ECO:0000256" key="6">
    <source>
        <dbReference type="ARBA" id="ARBA00022692"/>
    </source>
</evidence>
<evidence type="ECO:0000256" key="15">
    <source>
        <dbReference type="PIRSR" id="PIRSR600829-1"/>
    </source>
</evidence>
<dbReference type="CDD" id="cd14265">
    <property type="entry name" value="UDPK_IM_like"/>
    <property type="match status" value="1"/>
</dbReference>
<dbReference type="Pfam" id="PF01219">
    <property type="entry name" value="DAGK_prokar"/>
    <property type="match status" value="1"/>
</dbReference>
<keyword evidence="6 19" id="KW-0812">Transmembrane</keyword>
<evidence type="ECO:0000256" key="19">
    <source>
        <dbReference type="SAM" id="Phobius"/>
    </source>
</evidence>
<feature type="transmembrane region" description="Helical" evidence="19">
    <location>
        <begin position="66"/>
        <end position="88"/>
    </location>
</feature>
<comment type="caution">
    <text evidence="20">The sequence shown here is derived from an EMBL/GenBank/DDBJ whole genome shotgun (WGS) entry which is preliminary data.</text>
</comment>
<dbReference type="EMBL" id="JASCXX010000007">
    <property type="protein sequence ID" value="MDI6448941.1"/>
    <property type="molecule type" value="Genomic_DNA"/>
</dbReference>
<dbReference type="InterPro" id="IPR036945">
    <property type="entry name" value="DAGK_sf"/>
</dbReference>
<evidence type="ECO:0000256" key="12">
    <source>
        <dbReference type="ARBA" id="ARBA00023136"/>
    </source>
</evidence>
<proteinExistence type="inferred from homology"/>
<dbReference type="GO" id="GO:0005524">
    <property type="term" value="F:ATP binding"/>
    <property type="evidence" value="ECO:0007669"/>
    <property type="project" value="UniProtKB-KW"/>
</dbReference>
<name>A0AAW6TTA6_9BACT</name>
<keyword evidence="11" id="KW-0443">Lipid metabolism</keyword>
<keyword evidence="10 19" id="KW-1133">Transmembrane helix</keyword>
<comment type="subcellular location">
    <subcellularLocation>
        <location evidence="1">Cell membrane</location>
        <topology evidence="1">Multi-pass membrane protein</topology>
    </subcellularLocation>
</comment>
<comment type="cofactor">
    <cofactor evidence="18">
        <name>Mg(2+)</name>
        <dbReference type="ChEBI" id="CHEBI:18420"/>
    </cofactor>
    <text evidence="18">Mn(2+), Zn(2+), Cd(2+) and Co(2+) support activity to lesser extents.</text>
</comment>
<dbReference type="GO" id="GO:0046872">
    <property type="term" value="F:metal ion binding"/>
    <property type="evidence" value="ECO:0007669"/>
    <property type="project" value="UniProtKB-KW"/>
</dbReference>
<evidence type="ECO:0000256" key="10">
    <source>
        <dbReference type="ARBA" id="ARBA00022989"/>
    </source>
</evidence>
<dbReference type="EC" id="2.7.1.-" evidence="20"/>
<keyword evidence="8 20" id="KW-0418">Kinase</keyword>
<accession>A0AAW6TTA6</accession>
<keyword evidence="5 20" id="KW-0808">Transferase</keyword>
<feature type="transmembrane region" description="Helical" evidence="19">
    <location>
        <begin position="40"/>
        <end position="59"/>
    </location>
</feature>
<feature type="binding site" evidence="16">
    <location>
        <position position="78"/>
    </location>
    <ligand>
        <name>substrate</name>
    </ligand>
</feature>
<evidence type="ECO:0000256" key="14">
    <source>
        <dbReference type="ARBA" id="ARBA00023264"/>
    </source>
</evidence>
<evidence type="ECO:0000256" key="5">
    <source>
        <dbReference type="ARBA" id="ARBA00022679"/>
    </source>
</evidence>
<feature type="active site" description="Proton acceptor" evidence="15">
    <location>
        <position position="78"/>
    </location>
</feature>
<feature type="binding site" evidence="17">
    <location>
        <position position="85"/>
    </location>
    <ligand>
        <name>ATP</name>
        <dbReference type="ChEBI" id="CHEBI:30616"/>
    </ligand>
</feature>
<evidence type="ECO:0000313" key="21">
    <source>
        <dbReference type="Proteomes" id="UP001431776"/>
    </source>
</evidence>
<comment type="similarity">
    <text evidence="2">Belongs to the bacterial diacylglycerol kinase family.</text>
</comment>
<evidence type="ECO:0000256" key="1">
    <source>
        <dbReference type="ARBA" id="ARBA00004651"/>
    </source>
</evidence>
<keyword evidence="12 19" id="KW-0472">Membrane</keyword>
<evidence type="ECO:0000256" key="13">
    <source>
        <dbReference type="ARBA" id="ARBA00023209"/>
    </source>
</evidence>
<dbReference type="AlphaFoldDB" id="A0AAW6TTA6"/>
<evidence type="ECO:0000256" key="9">
    <source>
        <dbReference type="ARBA" id="ARBA00022840"/>
    </source>
</evidence>
<keyword evidence="3" id="KW-1003">Cell membrane</keyword>
<dbReference type="RefSeq" id="WP_349244386.1">
    <property type="nucleotide sequence ID" value="NZ_JASCXX010000007.1"/>
</dbReference>
<evidence type="ECO:0000256" key="2">
    <source>
        <dbReference type="ARBA" id="ARBA00005967"/>
    </source>
</evidence>
<sequence length="133" mass="14067">MRHLSLGLDDPRPLTLSARIESFRCAARGVRLMLRSQHNAWLHAVASCGVLIVGGLCVLSGAEWCWIVLAIMSVWTAEALNTALEFLADVASPEFHPLVGYAKDVAAGGVLISALGSAIIGILVLGPHILAML</sequence>
<dbReference type="InterPro" id="IPR000829">
    <property type="entry name" value="DAGK"/>
</dbReference>
<dbReference type="PANTHER" id="PTHR34299:SF1">
    <property type="entry name" value="DIACYLGLYCEROL KINASE"/>
    <property type="match status" value="1"/>
</dbReference>
<feature type="transmembrane region" description="Helical" evidence="19">
    <location>
        <begin position="108"/>
        <end position="131"/>
    </location>
</feature>
<evidence type="ECO:0000256" key="4">
    <source>
        <dbReference type="ARBA" id="ARBA00022516"/>
    </source>
</evidence>
<reference evidence="20" key="1">
    <citation type="submission" date="2023-05" db="EMBL/GenBank/DDBJ databases">
        <title>Anaerotaeda fermentans gen. nov., sp. nov., a novel anaerobic planctomycete of the new family within the order Sedimentisphaerales isolated from Taman Peninsula, Russia.</title>
        <authorList>
            <person name="Khomyakova M.A."/>
            <person name="Merkel A.Y."/>
            <person name="Slobodkin A.I."/>
        </authorList>
    </citation>
    <scope>NUCLEOTIDE SEQUENCE</scope>
    <source>
        <strain evidence="20">M17dextr</strain>
    </source>
</reference>
<keyword evidence="14" id="KW-1208">Phospholipid metabolism</keyword>
<keyword evidence="13" id="KW-0594">Phospholipid biosynthesis</keyword>
<keyword evidence="4" id="KW-0444">Lipid biosynthesis</keyword>
<dbReference type="GO" id="GO:0008654">
    <property type="term" value="P:phospholipid biosynthetic process"/>
    <property type="evidence" value="ECO:0007669"/>
    <property type="project" value="UniProtKB-KW"/>
</dbReference>
<keyword evidence="18" id="KW-0479">Metal-binding</keyword>
<gene>
    <name evidence="20" type="ORF">QJ522_07770</name>
</gene>
<dbReference type="GO" id="GO:0005886">
    <property type="term" value="C:plasma membrane"/>
    <property type="evidence" value="ECO:0007669"/>
    <property type="project" value="UniProtKB-SubCell"/>
</dbReference>
<feature type="binding site" evidence="18">
    <location>
        <position position="85"/>
    </location>
    <ligand>
        <name>a divalent metal cation</name>
        <dbReference type="ChEBI" id="CHEBI:60240"/>
    </ligand>
</feature>
<evidence type="ECO:0000256" key="17">
    <source>
        <dbReference type="PIRSR" id="PIRSR600829-3"/>
    </source>
</evidence>
<feature type="binding site" evidence="17">
    <location>
        <begin position="94"/>
        <end position="96"/>
    </location>
    <ligand>
        <name>ATP</name>
        <dbReference type="ChEBI" id="CHEBI:30616"/>
    </ligand>
</feature>
<evidence type="ECO:0000256" key="18">
    <source>
        <dbReference type="PIRSR" id="PIRSR600829-4"/>
    </source>
</evidence>
<keyword evidence="9 17" id="KW-0067">ATP-binding</keyword>
<protein>
    <submittedName>
        <fullName evidence="20">Diacylglycerol kinase family protein</fullName>
        <ecNumber evidence="20">2.7.1.-</ecNumber>
    </submittedName>
</protein>